<evidence type="ECO:0000256" key="6">
    <source>
        <dbReference type="RuleBase" id="RU371123"/>
    </source>
</evidence>
<evidence type="ECO:0000256" key="5">
    <source>
        <dbReference type="ARBA" id="ARBA00023157"/>
    </source>
</evidence>
<dbReference type="EC" id="1.8.3.2" evidence="6"/>
<keyword evidence="3 6" id="KW-0274">FAD</keyword>
<comment type="caution">
    <text evidence="8">The sequence shown here is derived from an EMBL/GenBank/DDBJ whole genome shotgun (WGS) entry which is preliminary data.</text>
</comment>
<comment type="catalytic activity">
    <reaction evidence="6">
        <text>2 R'C(R)SH + O2 = R'C(R)S-S(R)CR' + H2O2</text>
        <dbReference type="Rhea" id="RHEA:17357"/>
        <dbReference type="ChEBI" id="CHEBI:15379"/>
        <dbReference type="ChEBI" id="CHEBI:16240"/>
        <dbReference type="ChEBI" id="CHEBI:16520"/>
        <dbReference type="ChEBI" id="CHEBI:17412"/>
        <dbReference type="EC" id="1.8.3.2"/>
    </reaction>
</comment>
<evidence type="ECO:0000256" key="1">
    <source>
        <dbReference type="ARBA" id="ARBA00001974"/>
    </source>
</evidence>
<evidence type="ECO:0000313" key="8">
    <source>
        <dbReference type="EMBL" id="CCI44583.1"/>
    </source>
</evidence>
<dbReference type="AlphaFoldDB" id="A0A024GDH3"/>
<keyword evidence="2 6" id="KW-0285">Flavoprotein</keyword>
<proteinExistence type="predicted"/>
<dbReference type="InterPro" id="IPR039799">
    <property type="entry name" value="ALR/ERV"/>
</dbReference>
<dbReference type="PANTHER" id="PTHR12645:SF0">
    <property type="entry name" value="FAD-LINKED SULFHYDRYL OXIDASE ALR"/>
    <property type="match status" value="1"/>
</dbReference>
<evidence type="ECO:0000259" key="7">
    <source>
        <dbReference type="PROSITE" id="PS51324"/>
    </source>
</evidence>
<keyword evidence="5" id="KW-1015">Disulfide bond</keyword>
<dbReference type="FunCoup" id="A0A024GDH3">
    <property type="interactions" value="15"/>
</dbReference>
<accession>A0A024GDH3</accession>
<sequence length="183" mass="21027">MAPSINSKSDADPNCVEPACKSKVDLFRHFIKSDKKGIKEESRSASVESAQQKAECPLDREELGRSTWGLMHSIGMYYPENPSEEYQRHARSFIEALALMYPCSDCAEDFRKEIIKCPPRVKSRQSFSLWLCEQHNLVNEKIGKPIFQCNMSTLSERWRTGKKECWNIEENEGTIPHSLGHED</sequence>
<keyword evidence="4 6" id="KW-0560">Oxidoreductase</keyword>
<dbReference type="GO" id="GO:0005739">
    <property type="term" value="C:mitochondrion"/>
    <property type="evidence" value="ECO:0007669"/>
    <property type="project" value="TreeGrafter"/>
</dbReference>
<protein>
    <recommendedName>
        <fullName evidence="6">Sulfhydryl oxidase</fullName>
        <ecNumber evidence="6">1.8.3.2</ecNumber>
    </recommendedName>
</protein>
<dbReference type="InterPro" id="IPR036774">
    <property type="entry name" value="ERV/ALR_sulphydryl_oxid_sf"/>
</dbReference>
<evidence type="ECO:0000256" key="3">
    <source>
        <dbReference type="ARBA" id="ARBA00022827"/>
    </source>
</evidence>
<gene>
    <name evidence="8" type="ORF">BN9_053920</name>
</gene>
<dbReference type="InParanoid" id="A0A024GDH3"/>
<dbReference type="GO" id="GO:0050660">
    <property type="term" value="F:flavin adenine dinucleotide binding"/>
    <property type="evidence" value="ECO:0007669"/>
    <property type="project" value="TreeGrafter"/>
</dbReference>
<dbReference type="PROSITE" id="PS51324">
    <property type="entry name" value="ERV_ALR"/>
    <property type="match status" value="1"/>
</dbReference>
<dbReference type="OrthoDB" id="17199at2759"/>
<evidence type="ECO:0000256" key="4">
    <source>
        <dbReference type="ARBA" id="ARBA00023002"/>
    </source>
</evidence>
<dbReference type="InterPro" id="IPR017905">
    <property type="entry name" value="ERV/ALR_sulphydryl_oxidase"/>
</dbReference>
<dbReference type="Proteomes" id="UP000053237">
    <property type="component" value="Unassembled WGS sequence"/>
</dbReference>
<reference evidence="8 9" key="1">
    <citation type="submission" date="2012-05" db="EMBL/GenBank/DDBJ databases">
        <title>Recombination and specialization in a pathogen metapopulation.</title>
        <authorList>
            <person name="Gardiner A."/>
            <person name="Kemen E."/>
            <person name="Schultz-Larsen T."/>
            <person name="MacLean D."/>
            <person name="Van Oosterhout C."/>
            <person name="Jones J.D.G."/>
        </authorList>
    </citation>
    <scope>NUCLEOTIDE SEQUENCE [LARGE SCALE GENOMIC DNA]</scope>
    <source>
        <strain evidence="8 9">Ac Nc2</strain>
    </source>
</reference>
<dbReference type="Gene3D" id="1.20.120.310">
    <property type="entry name" value="ERV/ALR sulfhydryl oxidase domain"/>
    <property type="match status" value="1"/>
</dbReference>
<feature type="domain" description="ERV/ALR sulfhydryl oxidase" evidence="7">
    <location>
        <begin position="56"/>
        <end position="158"/>
    </location>
</feature>
<name>A0A024GDH3_9STRA</name>
<dbReference type="SUPFAM" id="SSF69000">
    <property type="entry name" value="FAD-dependent thiol oxidase"/>
    <property type="match status" value="1"/>
</dbReference>
<comment type="cofactor">
    <cofactor evidence="1 6">
        <name>FAD</name>
        <dbReference type="ChEBI" id="CHEBI:57692"/>
    </cofactor>
</comment>
<evidence type="ECO:0000313" key="9">
    <source>
        <dbReference type="Proteomes" id="UP000053237"/>
    </source>
</evidence>
<dbReference type="EMBL" id="CAIX01000074">
    <property type="protein sequence ID" value="CCI44583.1"/>
    <property type="molecule type" value="Genomic_DNA"/>
</dbReference>
<dbReference type="STRING" id="65357.A0A024GDH3"/>
<organism evidence="8 9">
    <name type="scientific">Albugo candida</name>
    <dbReference type="NCBI Taxonomy" id="65357"/>
    <lineage>
        <taxon>Eukaryota</taxon>
        <taxon>Sar</taxon>
        <taxon>Stramenopiles</taxon>
        <taxon>Oomycota</taxon>
        <taxon>Peronosporomycetes</taxon>
        <taxon>Albuginales</taxon>
        <taxon>Albuginaceae</taxon>
        <taxon>Albugo</taxon>
    </lineage>
</organism>
<evidence type="ECO:0000256" key="2">
    <source>
        <dbReference type="ARBA" id="ARBA00022630"/>
    </source>
</evidence>
<dbReference type="PANTHER" id="PTHR12645">
    <property type="entry name" value="ALR/ERV"/>
    <property type="match status" value="1"/>
</dbReference>
<dbReference type="FunFam" id="1.20.120.310:FF:000002">
    <property type="entry name" value="Sulfhydryl oxidase"/>
    <property type="match status" value="1"/>
</dbReference>
<dbReference type="Pfam" id="PF04777">
    <property type="entry name" value="Evr1_Alr"/>
    <property type="match status" value="1"/>
</dbReference>
<dbReference type="GO" id="GO:0016971">
    <property type="term" value="F:flavin-dependent sulfhydryl oxidase activity"/>
    <property type="evidence" value="ECO:0007669"/>
    <property type="project" value="InterPro"/>
</dbReference>
<keyword evidence="9" id="KW-1185">Reference proteome</keyword>